<name>A0A517PRH9_9PLAN</name>
<dbReference type="Proteomes" id="UP000320421">
    <property type="component" value="Chromosome"/>
</dbReference>
<keyword evidence="4 6" id="KW-1133">Transmembrane helix</keyword>
<feature type="transmembrane region" description="Helical" evidence="6">
    <location>
        <begin position="200"/>
        <end position="222"/>
    </location>
</feature>
<evidence type="ECO:0000256" key="3">
    <source>
        <dbReference type="ARBA" id="ARBA00022692"/>
    </source>
</evidence>
<feature type="transmembrane region" description="Helical" evidence="6">
    <location>
        <begin position="273"/>
        <end position="295"/>
    </location>
</feature>
<comment type="subcellular location">
    <subcellularLocation>
        <location evidence="1">Cell membrane</location>
        <topology evidence="1">Multi-pass membrane protein</topology>
    </subcellularLocation>
</comment>
<feature type="transmembrane region" description="Helical" evidence="6">
    <location>
        <begin position="452"/>
        <end position="473"/>
    </location>
</feature>
<feature type="transmembrane region" description="Helical" evidence="6">
    <location>
        <begin position="90"/>
        <end position="110"/>
    </location>
</feature>
<dbReference type="InterPro" id="IPR050367">
    <property type="entry name" value="APC_superfamily"/>
</dbReference>
<dbReference type="GO" id="GO:0005886">
    <property type="term" value="C:plasma membrane"/>
    <property type="evidence" value="ECO:0007669"/>
    <property type="project" value="UniProtKB-SubCell"/>
</dbReference>
<keyword evidence="8" id="KW-1185">Reference proteome</keyword>
<accession>A0A517PRH9</accession>
<keyword evidence="2" id="KW-1003">Cell membrane</keyword>
<evidence type="ECO:0000256" key="5">
    <source>
        <dbReference type="ARBA" id="ARBA00023136"/>
    </source>
</evidence>
<evidence type="ECO:0000256" key="1">
    <source>
        <dbReference type="ARBA" id="ARBA00004651"/>
    </source>
</evidence>
<feature type="transmembrane region" description="Helical" evidence="6">
    <location>
        <begin position="242"/>
        <end position="261"/>
    </location>
</feature>
<dbReference type="Pfam" id="PF13520">
    <property type="entry name" value="AA_permease_2"/>
    <property type="match status" value="1"/>
</dbReference>
<dbReference type="PANTHER" id="PTHR42770:SF11">
    <property type="entry name" value="INNER MEMBRANE TRANSPORT PROTEIN YBAT"/>
    <property type="match status" value="1"/>
</dbReference>
<dbReference type="EMBL" id="CP036266">
    <property type="protein sequence ID" value="QDT21977.1"/>
    <property type="molecule type" value="Genomic_DNA"/>
</dbReference>
<gene>
    <name evidence="7" type="primary">ybaT_4</name>
    <name evidence="7" type="ORF">HG66A1_37820</name>
</gene>
<keyword evidence="3 6" id="KW-0812">Transmembrane</keyword>
<reference evidence="7 8" key="1">
    <citation type="submission" date="2019-02" db="EMBL/GenBank/DDBJ databases">
        <title>Deep-cultivation of Planctomycetes and their phenomic and genomic characterization uncovers novel biology.</title>
        <authorList>
            <person name="Wiegand S."/>
            <person name="Jogler M."/>
            <person name="Boedeker C."/>
            <person name="Pinto D."/>
            <person name="Vollmers J."/>
            <person name="Rivas-Marin E."/>
            <person name="Kohn T."/>
            <person name="Peeters S.H."/>
            <person name="Heuer A."/>
            <person name="Rast P."/>
            <person name="Oberbeckmann S."/>
            <person name="Bunk B."/>
            <person name="Jeske O."/>
            <person name="Meyerdierks A."/>
            <person name="Storesund J.E."/>
            <person name="Kallscheuer N."/>
            <person name="Luecker S."/>
            <person name="Lage O.M."/>
            <person name="Pohl T."/>
            <person name="Merkel B.J."/>
            <person name="Hornburger P."/>
            <person name="Mueller R.-W."/>
            <person name="Bruemmer F."/>
            <person name="Labrenz M."/>
            <person name="Spormann A.M."/>
            <person name="Op den Camp H."/>
            <person name="Overmann J."/>
            <person name="Amann R."/>
            <person name="Jetten M.S.M."/>
            <person name="Mascher T."/>
            <person name="Medema M.H."/>
            <person name="Devos D.P."/>
            <person name="Kaster A.-K."/>
            <person name="Ovreas L."/>
            <person name="Rohde M."/>
            <person name="Galperin M.Y."/>
            <person name="Jogler C."/>
        </authorList>
    </citation>
    <scope>NUCLEOTIDE SEQUENCE [LARGE SCALE GENOMIC DNA]</scope>
    <source>
        <strain evidence="7 8">HG66A1</strain>
    </source>
</reference>
<feature type="transmembrane region" description="Helical" evidence="6">
    <location>
        <begin position="130"/>
        <end position="149"/>
    </location>
</feature>
<feature type="transmembrane region" description="Helical" evidence="6">
    <location>
        <begin position="58"/>
        <end position="78"/>
    </location>
</feature>
<proteinExistence type="predicted"/>
<feature type="transmembrane region" description="Helical" evidence="6">
    <location>
        <begin position="173"/>
        <end position="193"/>
    </location>
</feature>
<evidence type="ECO:0000256" key="4">
    <source>
        <dbReference type="ARBA" id="ARBA00022989"/>
    </source>
</evidence>
<dbReference type="PIRSF" id="PIRSF006060">
    <property type="entry name" value="AA_transporter"/>
    <property type="match status" value="1"/>
</dbReference>
<protein>
    <submittedName>
        <fullName evidence="7">Inner membrane transport protein YbaT</fullName>
    </submittedName>
</protein>
<dbReference type="AlphaFoldDB" id="A0A517PRH9"/>
<feature type="transmembrane region" description="Helical" evidence="6">
    <location>
        <begin position="398"/>
        <end position="415"/>
    </location>
</feature>
<evidence type="ECO:0000256" key="2">
    <source>
        <dbReference type="ARBA" id="ARBA00022475"/>
    </source>
</evidence>
<evidence type="ECO:0000313" key="7">
    <source>
        <dbReference type="EMBL" id="QDT21977.1"/>
    </source>
</evidence>
<evidence type="ECO:0000256" key="6">
    <source>
        <dbReference type="SAM" id="Phobius"/>
    </source>
</evidence>
<feature type="transmembrane region" description="Helical" evidence="6">
    <location>
        <begin position="427"/>
        <end position="446"/>
    </location>
</feature>
<dbReference type="PANTHER" id="PTHR42770">
    <property type="entry name" value="AMINO ACID TRANSPORTER-RELATED"/>
    <property type="match status" value="1"/>
</dbReference>
<dbReference type="Gene3D" id="1.20.1740.10">
    <property type="entry name" value="Amino acid/polyamine transporter I"/>
    <property type="match status" value="1"/>
</dbReference>
<feature type="transmembrane region" description="Helical" evidence="6">
    <location>
        <begin position="325"/>
        <end position="354"/>
    </location>
</feature>
<keyword evidence="5 6" id="KW-0472">Membrane</keyword>
<dbReference type="InterPro" id="IPR002293">
    <property type="entry name" value="AA/rel_permease1"/>
</dbReference>
<organism evidence="7 8">
    <name type="scientific">Gimesia chilikensis</name>
    <dbReference type="NCBI Taxonomy" id="2605989"/>
    <lineage>
        <taxon>Bacteria</taxon>
        <taxon>Pseudomonadati</taxon>
        <taxon>Planctomycetota</taxon>
        <taxon>Planctomycetia</taxon>
        <taxon>Planctomycetales</taxon>
        <taxon>Planctomycetaceae</taxon>
        <taxon>Gimesia</taxon>
    </lineage>
</organism>
<dbReference type="GO" id="GO:0022857">
    <property type="term" value="F:transmembrane transporter activity"/>
    <property type="evidence" value="ECO:0007669"/>
    <property type="project" value="InterPro"/>
</dbReference>
<evidence type="ECO:0000313" key="8">
    <source>
        <dbReference type="Proteomes" id="UP000320421"/>
    </source>
</evidence>
<sequence length="480" mass="51533">MYSAPKQSSTEINESGEVELNTTINFTTQYSKAVDAALTGHSMEHSDENSSEYKENSLTLTGAVAMGTGVMIGAGIFALTGQVAELAKQWFPLAFLAAAIVASFSAYSYVKMAHAYPSAGGIAMFLEKAYGKTALTGAFALLMYFSMIINESLVAKTFGTYTLQLFNVGENEWLVVALGVGLLAFTFFVNILSNEFIEKLSFFTAFIKIGGIALFAIGGLWASGFSFENTSSNQTGAGPGEFLGAVALAILAYKGFTTITNSGGELKNPHKNVGRAIIISIALCLVLYMLVTLAVGGSLTVDEIIKAKDYSLAEAARPAFGDYGVWFTVLFAIVATVSGVIASVFAVSRMLAMLTDMKLVPHSHFGMPGSIQKHTLVYTVVMAMLLTVFFDLSRIASLGAIFYLIMDIAIHWGVFYHLRKEVKASSLVLITAMILDVVILGAFLVVKAQADMLVIYVSLAGLILIFLGEWLFLHKNQTGD</sequence>